<sequence length="553" mass="62797">MADYIRRLVSGPKARFKDQALNMELDLVYVTDHIIIMGYPAIGVEGLYRNRREDAKRFLDHRHGENYWVFNFCPIKENSYPPSVFEGRVSRYPFPDHHAPPLALLPLVAREMRAWLDQSPDHVAVLHCKAGKGRSGTMACSYLLLRNEFDQPELLERNRSAREKARVRADQAIETIPEDAVVPTPPLEEMVPSGTPPQQSTIPGESSKQNPHELLTHPEALKKILDLHTSRRMRPSSPNAKVKQGVSIPSQRRWLHYWSLILAGEIPKGVWRSQSQEAVPKVKLSEVIVRMKNGGHLKKGIIRAAGLVLDPRGENSPQGKNGHVWVSLARYDDGLVSVLEKWEEETRHSESTSEEHETLRSRFEPESKWDNRKMVTGFSRFGGEGKTMTILKEEKESRVSYTLRPLSDESWVEIKRDIQQTGATQAAQREELHADANAVGIPTSETSSFYDVMKDMQAERHASGVLLDAGREVRMKLYMGTIFMGWAWFIPAFHIPAYSEGSTEVTRMRLSREDLDFPLGIGSDIIEVEIALEWSPQGHTQNITREPSTFSLL</sequence>
<evidence type="ECO:0000313" key="1">
    <source>
        <dbReference type="EMBL" id="TFK77365.1"/>
    </source>
</evidence>
<reference evidence="1 2" key="1">
    <citation type="journal article" date="2019" name="Nat. Ecol. Evol.">
        <title>Megaphylogeny resolves global patterns of mushroom evolution.</title>
        <authorList>
            <person name="Varga T."/>
            <person name="Krizsan K."/>
            <person name="Foldi C."/>
            <person name="Dima B."/>
            <person name="Sanchez-Garcia M."/>
            <person name="Sanchez-Ramirez S."/>
            <person name="Szollosi G.J."/>
            <person name="Szarkandi J.G."/>
            <person name="Papp V."/>
            <person name="Albert L."/>
            <person name="Andreopoulos W."/>
            <person name="Angelini C."/>
            <person name="Antonin V."/>
            <person name="Barry K.W."/>
            <person name="Bougher N.L."/>
            <person name="Buchanan P."/>
            <person name="Buyck B."/>
            <person name="Bense V."/>
            <person name="Catcheside P."/>
            <person name="Chovatia M."/>
            <person name="Cooper J."/>
            <person name="Damon W."/>
            <person name="Desjardin D."/>
            <person name="Finy P."/>
            <person name="Geml J."/>
            <person name="Haridas S."/>
            <person name="Hughes K."/>
            <person name="Justo A."/>
            <person name="Karasinski D."/>
            <person name="Kautmanova I."/>
            <person name="Kiss B."/>
            <person name="Kocsube S."/>
            <person name="Kotiranta H."/>
            <person name="LaButti K.M."/>
            <person name="Lechner B.E."/>
            <person name="Liimatainen K."/>
            <person name="Lipzen A."/>
            <person name="Lukacs Z."/>
            <person name="Mihaltcheva S."/>
            <person name="Morgado L.N."/>
            <person name="Niskanen T."/>
            <person name="Noordeloos M.E."/>
            <person name="Ohm R.A."/>
            <person name="Ortiz-Santana B."/>
            <person name="Ovrebo C."/>
            <person name="Racz N."/>
            <person name="Riley R."/>
            <person name="Savchenko A."/>
            <person name="Shiryaev A."/>
            <person name="Soop K."/>
            <person name="Spirin V."/>
            <person name="Szebenyi C."/>
            <person name="Tomsovsky M."/>
            <person name="Tulloss R.E."/>
            <person name="Uehling J."/>
            <person name="Grigoriev I.V."/>
            <person name="Vagvolgyi C."/>
            <person name="Papp T."/>
            <person name="Martin F.M."/>
            <person name="Miettinen O."/>
            <person name="Hibbett D.S."/>
            <person name="Nagy L.G."/>
        </authorList>
    </citation>
    <scope>NUCLEOTIDE SEQUENCE [LARGE SCALE GENOMIC DNA]</scope>
    <source>
        <strain evidence="1 2">NL-1719</strain>
    </source>
</reference>
<keyword evidence="2" id="KW-1185">Reference proteome</keyword>
<name>A0ACD3BGN7_9AGAR</name>
<proteinExistence type="predicted"/>
<dbReference type="Proteomes" id="UP000308600">
    <property type="component" value="Unassembled WGS sequence"/>
</dbReference>
<accession>A0ACD3BGN7</accession>
<dbReference type="EMBL" id="ML208259">
    <property type="protein sequence ID" value="TFK77365.1"/>
    <property type="molecule type" value="Genomic_DNA"/>
</dbReference>
<protein>
    <submittedName>
        <fullName evidence="1">Uncharacterized protein</fullName>
    </submittedName>
</protein>
<gene>
    <name evidence="1" type="ORF">BDN72DRAFT_830526</name>
</gene>
<organism evidence="1 2">
    <name type="scientific">Pluteus cervinus</name>
    <dbReference type="NCBI Taxonomy" id="181527"/>
    <lineage>
        <taxon>Eukaryota</taxon>
        <taxon>Fungi</taxon>
        <taxon>Dikarya</taxon>
        <taxon>Basidiomycota</taxon>
        <taxon>Agaricomycotina</taxon>
        <taxon>Agaricomycetes</taxon>
        <taxon>Agaricomycetidae</taxon>
        <taxon>Agaricales</taxon>
        <taxon>Pluteineae</taxon>
        <taxon>Pluteaceae</taxon>
        <taxon>Pluteus</taxon>
    </lineage>
</organism>
<evidence type="ECO:0000313" key="2">
    <source>
        <dbReference type="Proteomes" id="UP000308600"/>
    </source>
</evidence>